<name>A0ABD3LFL4_EUCGL</name>
<keyword evidence="2" id="KW-1185">Reference proteome</keyword>
<evidence type="ECO:0000313" key="2">
    <source>
        <dbReference type="Proteomes" id="UP001634007"/>
    </source>
</evidence>
<protein>
    <submittedName>
        <fullName evidence="1">Uncharacterized protein</fullName>
    </submittedName>
</protein>
<accession>A0ABD3LFL4</accession>
<comment type="caution">
    <text evidence="1">The sequence shown here is derived from an EMBL/GenBank/DDBJ whole genome shotgun (WGS) entry which is preliminary data.</text>
</comment>
<proteinExistence type="predicted"/>
<reference evidence="1 2" key="1">
    <citation type="submission" date="2024-11" db="EMBL/GenBank/DDBJ databases">
        <title>Chromosome-level genome assembly of Eucalyptus globulus Labill. provides insights into its genome evolution.</title>
        <authorList>
            <person name="Li X."/>
        </authorList>
    </citation>
    <scope>NUCLEOTIDE SEQUENCE [LARGE SCALE GENOMIC DNA]</scope>
    <source>
        <strain evidence="1">CL2024</strain>
        <tissue evidence="1">Fresh tender leaves</tissue>
    </source>
</reference>
<organism evidence="1 2">
    <name type="scientific">Eucalyptus globulus</name>
    <name type="common">Tasmanian blue gum</name>
    <dbReference type="NCBI Taxonomy" id="34317"/>
    <lineage>
        <taxon>Eukaryota</taxon>
        <taxon>Viridiplantae</taxon>
        <taxon>Streptophyta</taxon>
        <taxon>Embryophyta</taxon>
        <taxon>Tracheophyta</taxon>
        <taxon>Spermatophyta</taxon>
        <taxon>Magnoliopsida</taxon>
        <taxon>eudicotyledons</taxon>
        <taxon>Gunneridae</taxon>
        <taxon>Pentapetalae</taxon>
        <taxon>rosids</taxon>
        <taxon>malvids</taxon>
        <taxon>Myrtales</taxon>
        <taxon>Myrtaceae</taxon>
        <taxon>Myrtoideae</taxon>
        <taxon>Eucalypteae</taxon>
        <taxon>Eucalyptus</taxon>
    </lineage>
</organism>
<dbReference type="AlphaFoldDB" id="A0ABD3LFL4"/>
<dbReference type="PANTHER" id="PTHR47105:SF1">
    <property type="entry name" value="OS06G0665100 PROTEIN"/>
    <property type="match status" value="1"/>
</dbReference>
<dbReference type="EMBL" id="JBJKBG010000002">
    <property type="protein sequence ID" value="KAL3750237.1"/>
    <property type="molecule type" value="Genomic_DNA"/>
</dbReference>
<dbReference type="Proteomes" id="UP001634007">
    <property type="component" value="Unassembled WGS sequence"/>
</dbReference>
<gene>
    <name evidence="1" type="ORF">ACJRO7_011258</name>
</gene>
<evidence type="ECO:0000313" key="1">
    <source>
        <dbReference type="EMBL" id="KAL3750237.1"/>
    </source>
</evidence>
<dbReference type="PANTHER" id="PTHR47105">
    <property type="entry name" value="OS02G0173600 PROTEIN"/>
    <property type="match status" value="1"/>
</dbReference>
<sequence>MAYKGELGDYYCMAAKSVGLPCPDYKRIYEGFKLAYTEMAKKYPCFRYAAKTPNIVWWKTCVRNSFVQAGYEYDEETFEEIFRRIYASFGSAAPYTVLAWQQTDRTNPSGAWKYVKASLFVCFVSHILDCFEAMHVISSAWGVHFCNFFTD</sequence>
<dbReference type="Gene3D" id="1.10.150.720">
    <property type="entry name" value="Haloacid dehalogenase-like hydrolase"/>
    <property type="match status" value="1"/>
</dbReference>
<dbReference type="InterPro" id="IPR044924">
    <property type="entry name" value="HAD-SF_hydro_IA_REG-2-like_cap"/>
</dbReference>